<organism evidence="9 10">
    <name type="scientific">Paralimibaculum aggregatum</name>
    <dbReference type="NCBI Taxonomy" id="3036245"/>
    <lineage>
        <taxon>Bacteria</taxon>
        <taxon>Pseudomonadati</taxon>
        <taxon>Pseudomonadota</taxon>
        <taxon>Alphaproteobacteria</taxon>
        <taxon>Rhodobacterales</taxon>
        <taxon>Paracoccaceae</taxon>
        <taxon>Paralimibaculum</taxon>
    </lineage>
</organism>
<dbReference type="Pfam" id="PF01380">
    <property type="entry name" value="SIS"/>
    <property type="match status" value="1"/>
</dbReference>
<dbReference type="PROSITE" id="PS51464">
    <property type="entry name" value="SIS"/>
    <property type="match status" value="1"/>
</dbReference>
<evidence type="ECO:0000256" key="5">
    <source>
        <dbReference type="PROSITE-ProRule" id="PRU00703"/>
    </source>
</evidence>
<dbReference type="EMBL" id="BSYI01000046">
    <property type="protein sequence ID" value="GMG84897.1"/>
    <property type="molecule type" value="Genomic_DNA"/>
</dbReference>
<evidence type="ECO:0000259" key="7">
    <source>
        <dbReference type="PROSITE" id="PS51371"/>
    </source>
</evidence>
<dbReference type="PIRSF" id="PIRSF004692">
    <property type="entry name" value="KdsD_KpsF"/>
    <property type="match status" value="1"/>
</dbReference>
<evidence type="ECO:0000259" key="8">
    <source>
        <dbReference type="PROSITE" id="PS51464"/>
    </source>
</evidence>
<dbReference type="Gene3D" id="3.10.580.10">
    <property type="entry name" value="CBS-domain"/>
    <property type="match status" value="1"/>
</dbReference>
<dbReference type="Gene3D" id="3.40.50.10490">
    <property type="entry name" value="Glucose-6-phosphate isomerase like protein, domain 1"/>
    <property type="match status" value="1"/>
</dbReference>
<feature type="region of interest" description="Disordered" evidence="6">
    <location>
        <begin position="1"/>
        <end position="23"/>
    </location>
</feature>
<reference evidence="9 10" key="1">
    <citation type="submission" date="2023-04" db="EMBL/GenBank/DDBJ databases">
        <title>Marinoamorphus aggregata gen. nov., sp. Nov., isolate from tissue of brittle star Ophioplocus japonicus.</title>
        <authorList>
            <person name="Kawano K."/>
            <person name="Sawayama S."/>
            <person name="Nakagawa S."/>
        </authorList>
    </citation>
    <scope>NUCLEOTIDE SEQUENCE [LARGE SCALE GENOMIC DNA]</scope>
    <source>
        <strain evidence="9 10">NKW23</strain>
    </source>
</reference>
<dbReference type="PROSITE" id="PS51371">
    <property type="entry name" value="CBS"/>
    <property type="match status" value="1"/>
</dbReference>
<dbReference type="Proteomes" id="UP001239909">
    <property type="component" value="Unassembled WGS sequence"/>
</dbReference>
<keyword evidence="9" id="KW-0413">Isomerase</keyword>
<dbReference type="InterPro" id="IPR046342">
    <property type="entry name" value="CBS_dom_sf"/>
</dbReference>
<dbReference type="NCBIfam" id="TIGR00393">
    <property type="entry name" value="kpsF"/>
    <property type="match status" value="1"/>
</dbReference>
<dbReference type="InterPro" id="IPR001347">
    <property type="entry name" value="SIS_dom"/>
</dbReference>
<evidence type="ECO:0000256" key="6">
    <source>
        <dbReference type="SAM" id="MobiDB-lite"/>
    </source>
</evidence>
<gene>
    <name evidence="9" type="ORF">LNKW23_41130</name>
</gene>
<protein>
    <submittedName>
        <fullName evidence="9">KpsF/GutQ family sugar-phosphate isomerase</fullName>
    </submittedName>
</protein>
<dbReference type="SUPFAM" id="SSF53697">
    <property type="entry name" value="SIS domain"/>
    <property type="match status" value="1"/>
</dbReference>
<proteinExistence type="inferred from homology"/>
<feature type="domain" description="SIS" evidence="8">
    <location>
        <begin position="63"/>
        <end position="205"/>
    </location>
</feature>
<evidence type="ECO:0000256" key="3">
    <source>
        <dbReference type="ARBA" id="ARBA00023122"/>
    </source>
</evidence>
<evidence type="ECO:0000313" key="10">
    <source>
        <dbReference type="Proteomes" id="UP001239909"/>
    </source>
</evidence>
<dbReference type="Pfam" id="PF00571">
    <property type="entry name" value="CBS"/>
    <property type="match status" value="2"/>
</dbReference>
<dbReference type="InterPro" id="IPR050986">
    <property type="entry name" value="GutQ/KpsF_isomerases"/>
</dbReference>
<keyword evidence="2" id="KW-0677">Repeat</keyword>
<sequence>MCPAENLPPDSAPVSGGEAAASPAADPRAAAEALAAGRRVLRLEADALAAYAEGLDASFAEAVALMFAARGRVIVSGMGKSGHVARKIAATLASTGTPAQFVHPAEASHGDLGMITRDDVALVLSNSGETRELADIIAHTRRFSIPLIGIAGRPGSTLLSAADVALVLPKAPEACPNGLAPTTSTTMSIAIGDALAVALMERRVFTREHYALLHPGGSLGARLLKVADLMHRGAELPLVAEETSMREALVEMTAKSFGITGVTDAQGRLTGVITDGDLRRNMEGLLERRAGEVATRNPRVIGADALASEALALMNGARPTLCLFVLSPGAAVPARPVGLVHVHDCLRAGVDAGTEGGAPPGGGRGGGGAA</sequence>
<keyword evidence="10" id="KW-1185">Reference proteome</keyword>
<evidence type="ECO:0000256" key="2">
    <source>
        <dbReference type="ARBA" id="ARBA00022737"/>
    </source>
</evidence>
<feature type="region of interest" description="Disordered" evidence="6">
    <location>
        <begin position="351"/>
        <end position="370"/>
    </location>
</feature>
<dbReference type="InterPro" id="IPR046348">
    <property type="entry name" value="SIS_dom_sf"/>
</dbReference>
<dbReference type="CDD" id="cd04604">
    <property type="entry name" value="CBS_pair_SIS_assoc"/>
    <property type="match status" value="1"/>
</dbReference>
<accession>A0ABQ6LPD6</accession>
<dbReference type="InterPro" id="IPR000644">
    <property type="entry name" value="CBS_dom"/>
</dbReference>
<feature type="compositionally biased region" description="Low complexity" evidence="6">
    <location>
        <begin position="12"/>
        <end position="23"/>
    </location>
</feature>
<feature type="domain" description="CBS" evidence="7">
    <location>
        <begin position="230"/>
        <end position="288"/>
    </location>
</feature>
<comment type="caution">
    <text evidence="9">The sequence shown here is derived from an EMBL/GenBank/DDBJ whole genome shotgun (WGS) entry which is preliminary data.</text>
</comment>
<dbReference type="GO" id="GO:0016853">
    <property type="term" value="F:isomerase activity"/>
    <property type="evidence" value="ECO:0007669"/>
    <property type="project" value="UniProtKB-KW"/>
</dbReference>
<dbReference type="CDD" id="cd05014">
    <property type="entry name" value="SIS_Kpsf"/>
    <property type="match status" value="1"/>
</dbReference>
<dbReference type="InterPro" id="IPR004800">
    <property type="entry name" value="KdsD/KpsF-type"/>
</dbReference>
<evidence type="ECO:0000256" key="4">
    <source>
        <dbReference type="PIRNR" id="PIRNR004692"/>
    </source>
</evidence>
<evidence type="ECO:0000256" key="1">
    <source>
        <dbReference type="ARBA" id="ARBA00008165"/>
    </source>
</evidence>
<name>A0ABQ6LPD6_9RHOB</name>
<feature type="compositionally biased region" description="Gly residues" evidence="6">
    <location>
        <begin position="354"/>
        <end position="370"/>
    </location>
</feature>
<comment type="similarity">
    <text evidence="1 4">Belongs to the SIS family. GutQ/KpsF subfamily.</text>
</comment>
<dbReference type="PANTHER" id="PTHR42745">
    <property type="match status" value="1"/>
</dbReference>
<dbReference type="PANTHER" id="PTHR42745:SF1">
    <property type="entry name" value="ARABINOSE 5-PHOSPHATE ISOMERASE KDSD"/>
    <property type="match status" value="1"/>
</dbReference>
<evidence type="ECO:0000313" key="9">
    <source>
        <dbReference type="EMBL" id="GMG84897.1"/>
    </source>
</evidence>
<dbReference type="InterPro" id="IPR035474">
    <property type="entry name" value="SIS_Kpsf"/>
</dbReference>
<keyword evidence="3 5" id="KW-0129">CBS domain</keyword>